<accession>A0ABW7E1S9</accession>
<gene>
    <name evidence="1" type="ORF">ACGU38_17000</name>
</gene>
<dbReference type="RefSeq" id="WP_158913891.1">
    <property type="nucleotide sequence ID" value="NZ_JBIENY010000250.1"/>
</dbReference>
<evidence type="ECO:0000313" key="1">
    <source>
        <dbReference type="EMBL" id="MFG6297046.1"/>
    </source>
</evidence>
<evidence type="ECO:0000313" key="2">
    <source>
        <dbReference type="Proteomes" id="UP001605990"/>
    </source>
</evidence>
<name>A0ABW7E1S9_STRRO</name>
<dbReference type="Proteomes" id="UP001605990">
    <property type="component" value="Unassembled WGS sequence"/>
</dbReference>
<protein>
    <submittedName>
        <fullName evidence="1">Uncharacterized protein</fullName>
    </submittedName>
</protein>
<sequence>MTRGVPPFLLPTKDVVVASLWQLHEDASTVPLPAFLPDWDYSTDLHLTRTVRIDAARARQEAALPPEAPLLVTVEWTAAASQTSDRACRVPVLNGVELTATADIRGALLGGALILTTRLVLGADIPSTEPFVAQHTGDVLYEDTARTELQGTVGRLPTYVVDFAEAGFDPDARWHVELPTTLAEPAAAAVRVYLNGSDTEVVNAARKAAAPTAAQQRILAWMESDLTNRLVDTALRPEWRSTLSEYSDDIDSIGASLAALLSQLFPNESPDALAAMRDSEPGRFHSHLQGALRRMRAHRDDNTVSPAV</sequence>
<organism evidence="1 2">
    <name type="scientific">Streptomyces rochei</name>
    <name type="common">Streptomyces parvullus</name>
    <dbReference type="NCBI Taxonomy" id="1928"/>
    <lineage>
        <taxon>Bacteria</taxon>
        <taxon>Bacillati</taxon>
        <taxon>Actinomycetota</taxon>
        <taxon>Actinomycetes</taxon>
        <taxon>Kitasatosporales</taxon>
        <taxon>Streptomycetaceae</taxon>
        <taxon>Streptomyces</taxon>
        <taxon>Streptomyces rochei group</taxon>
    </lineage>
</organism>
<comment type="caution">
    <text evidence="1">The sequence shown here is derived from an EMBL/GenBank/DDBJ whole genome shotgun (WGS) entry which is preliminary data.</text>
</comment>
<reference evidence="1 2" key="1">
    <citation type="submission" date="2024-10" db="EMBL/GenBank/DDBJ databases">
        <title>Draft genome assembly of a novel steroid transforming actinomycete isolated from African clawed frog Xenopus laevis.</title>
        <authorList>
            <person name="Bragin E."/>
            <person name="Kollerov V."/>
            <person name="Donova M.V."/>
        </authorList>
    </citation>
    <scope>NUCLEOTIDE SEQUENCE [LARGE SCALE GENOMIC DNA]</scope>
    <source>
        <strain evidence="1 2">MTOC-St3</strain>
    </source>
</reference>
<dbReference type="EMBL" id="JBIENY010000250">
    <property type="protein sequence ID" value="MFG6297046.1"/>
    <property type="molecule type" value="Genomic_DNA"/>
</dbReference>
<proteinExistence type="predicted"/>
<keyword evidence="2" id="KW-1185">Reference proteome</keyword>